<evidence type="ECO:0000256" key="1">
    <source>
        <dbReference type="SAM" id="MobiDB-lite"/>
    </source>
</evidence>
<name>A0ABV2I4R8_9HYPH</name>
<organism evidence="2 3">
    <name type="scientific">Mesorhizobium shonense</name>
    <dbReference type="NCBI Taxonomy" id="1209948"/>
    <lineage>
        <taxon>Bacteria</taxon>
        <taxon>Pseudomonadati</taxon>
        <taxon>Pseudomonadota</taxon>
        <taxon>Alphaproteobacteria</taxon>
        <taxon>Hyphomicrobiales</taxon>
        <taxon>Phyllobacteriaceae</taxon>
        <taxon>Mesorhizobium</taxon>
    </lineage>
</organism>
<evidence type="ECO:0000313" key="2">
    <source>
        <dbReference type="EMBL" id="MET3597889.1"/>
    </source>
</evidence>
<evidence type="ECO:0000313" key="3">
    <source>
        <dbReference type="Proteomes" id="UP001549036"/>
    </source>
</evidence>
<proteinExistence type="predicted"/>
<sequence>MANPLRGMTGPDTLFSSESDDLIEQPQGVDWIDRRGGHESSGGVICGARSDQIFGQEGVGYPLPDNSRGKPRTIRDPCFDVLDW</sequence>
<protein>
    <submittedName>
        <fullName evidence="2">Uncharacterized protein</fullName>
    </submittedName>
</protein>
<feature type="region of interest" description="Disordered" evidence="1">
    <location>
        <begin position="1"/>
        <end position="21"/>
    </location>
</feature>
<dbReference type="Proteomes" id="UP001549036">
    <property type="component" value="Unassembled WGS sequence"/>
</dbReference>
<gene>
    <name evidence="2" type="ORF">ABID26_007316</name>
</gene>
<dbReference type="EMBL" id="JBEPLM010000033">
    <property type="protein sequence ID" value="MET3597889.1"/>
    <property type="molecule type" value="Genomic_DNA"/>
</dbReference>
<comment type="caution">
    <text evidence="2">The sequence shown here is derived from an EMBL/GenBank/DDBJ whole genome shotgun (WGS) entry which is preliminary data.</text>
</comment>
<reference evidence="2 3" key="1">
    <citation type="submission" date="2024-06" db="EMBL/GenBank/DDBJ databases">
        <title>Genomic Encyclopedia of Type Strains, Phase IV (KMG-IV): sequencing the most valuable type-strain genomes for metagenomic binning, comparative biology and taxonomic classification.</title>
        <authorList>
            <person name="Goeker M."/>
        </authorList>
    </citation>
    <scope>NUCLEOTIDE SEQUENCE [LARGE SCALE GENOMIC DNA]</scope>
    <source>
        <strain evidence="2 3">DSM 29846</strain>
    </source>
</reference>
<accession>A0ABV2I4R8</accession>
<keyword evidence="3" id="KW-1185">Reference proteome</keyword>